<sequence length="136" mass="15497">MYLRLLTHIRPSSLPPAPTSPSRSMLPFGLLLYATLFFARIWTARNFHQFPTSLAPSLRFNIMRSSRSHRARSNAWLKGSEARLNLVVRVSVLVSRCADLAFRRLLNKPLRMLLSSSTSQSEAISTTSCIAERMYR</sequence>
<dbReference type="AlphaFoldDB" id="A0A2J6QX13"/>
<accession>A0A2J6QX13</accession>
<reference evidence="1 2" key="1">
    <citation type="submission" date="2016-04" db="EMBL/GenBank/DDBJ databases">
        <title>A degradative enzymes factory behind the ericoid mycorrhizal symbiosis.</title>
        <authorList>
            <consortium name="DOE Joint Genome Institute"/>
            <person name="Martino E."/>
            <person name="Morin E."/>
            <person name="Grelet G."/>
            <person name="Kuo A."/>
            <person name="Kohler A."/>
            <person name="Daghino S."/>
            <person name="Barry K."/>
            <person name="Choi C."/>
            <person name="Cichocki N."/>
            <person name="Clum A."/>
            <person name="Copeland A."/>
            <person name="Hainaut M."/>
            <person name="Haridas S."/>
            <person name="Labutti K."/>
            <person name="Lindquist E."/>
            <person name="Lipzen A."/>
            <person name="Khouja H.-R."/>
            <person name="Murat C."/>
            <person name="Ohm R."/>
            <person name="Olson A."/>
            <person name="Spatafora J."/>
            <person name="Veneault-Fourrey C."/>
            <person name="Henrissat B."/>
            <person name="Grigoriev I."/>
            <person name="Martin F."/>
            <person name="Perotto S."/>
        </authorList>
    </citation>
    <scope>NUCLEOTIDE SEQUENCE [LARGE SCALE GENOMIC DNA]</scope>
    <source>
        <strain evidence="1 2">F</strain>
    </source>
</reference>
<gene>
    <name evidence="1" type="ORF">L207DRAFT_201160</name>
</gene>
<organism evidence="1 2">
    <name type="scientific">Hyaloscypha variabilis (strain UAMH 11265 / GT02V1 / F)</name>
    <name type="common">Meliniomyces variabilis</name>
    <dbReference type="NCBI Taxonomy" id="1149755"/>
    <lineage>
        <taxon>Eukaryota</taxon>
        <taxon>Fungi</taxon>
        <taxon>Dikarya</taxon>
        <taxon>Ascomycota</taxon>
        <taxon>Pezizomycotina</taxon>
        <taxon>Leotiomycetes</taxon>
        <taxon>Helotiales</taxon>
        <taxon>Hyaloscyphaceae</taxon>
        <taxon>Hyaloscypha</taxon>
        <taxon>Hyaloscypha variabilis</taxon>
    </lineage>
</organism>
<protein>
    <submittedName>
        <fullName evidence="1">Uncharacterized protein</fullName>
    </submittedName>
</protein>
<evidence type="ECO:0000313" key="1">
    <source>
        <dbReference type="EMBL" id="PMD30817.1"/>
    </source>
</evidence>
<keyword evidence="2" id="KW-1185">Reference proteome</keyword>
<dbReference type="EMBL" id="KZ613965">
    <property type="protein sequence ID" value="PMD30817.1"/>
    <property type="molecule type" value="Genomic_DNA"/>
</dbReference>
<evidence type="ECO:0000313" key="2">
    <source>
        <dbReference type="Proteomes" id="UP000235786"/>
    </source>
</evidence>
<dbReference type="Proteomes" id="UP000235786">
    <property type="component" value="Unassembled WGS sequence"/>
</dbReference>
<name>A0A2J6QX13_HYAVF</name>
<proteinExistence type="predicted"/>